<keyword evidence="3" id="KW-1185">Reference proteome</keyword>
<name>A0A1W2TMR7_ROSNE</name>
<organism evidence="2">
    <name type="scientific">Rosellinia necatrix</name>
    <name type="common">White root-rot fungus</name>
    <dbReference type="NCBI Taxonomy" id="77044"/>
    <lineage>
        <taxon>Eukaryota</taxon>
        <taxon>Fungi</taxon>
        <taxon>Dikarya</taxon>
        <taxon>Ascomycota</taxon>
        <taxon>Pezizomycotina</taxon>
        <taxon>Sordariomycetes</taxon>
        <taxon>Xylariomycetidae</taxon>
        <taxon>Xylariales</taxon>
        <taxon>Xylariaceae</taxon>
        <taxon>Rosellinia</taxon>
    </lineage>
</organism>
<evidence type="ECO:0000256" key="1">
    <source>
        <dbReference type="SAM" id="MobiDB-lite"/>
    </source>
</evidence>
<accession>A0A1W2TMR7</accession>
<dbReference type="OrthoDB" id="4757080at2759"/>
<proteinExistence type="predicted"/>
<evidence type="ECO:0000313" key="3">
    <source>
        <dbReference type="Proteomes" id="UP000054516"/>
    </source>
</evidence>
<evidence type="ECO:0000313" key="2">
    <source>
        <dbReference type="EMBL" id="GAP89633.2"/>
    </source>
</evidence>
<protein>
    <submittedName>
        <fullName evidence="2">Uncharacterized protein</fullName>
    </submittedName>
</protein>
<dbReference type="Proteomes" id="UP000054516">
    <property type="component" value="Unassembled WGS sequence"/>
</dbReference>
<sequence length="143" mass="14812">MTVFSRAGPRMGSIANIRRTLAISQKPPVAAGRSISWMPFEQLDPALYPPPPSLQPKRPVAEAAVKADGTAQPVAPSASATAAAVGRMGSAPLAAKTRDVLTFGRPVAASNLRTGPTPLSQTQKRPFVPRDTAMARAGGTGRS</sequence>
<feature type="region of interest" description="Disordered" evidence="1">
    <location>
        <begin position="108"/>
        <end position="143"/>
    </location>
</feature>
<feature type="compositionally biased region" description="Polar residues" evidence="1">
    <location>
        <begin position="111"/>
        <end position="124"/>
    </location>
</feature>
<gene>
    <name evidence="2" type="ORF">SAMD00023353_3500420</name>
</gene>
<dbReference type="EMBL" id="DF977480">
    <property type="protein sequence ID" value="GAP89633.2"/>
    <property type="molecule type" value="Genomic_DNA"/>
</dbReference>
<reference evidence="2" key="1">
    <citation type="submission" date="2016-03" db="EMBL/GenBank/DDBJ databases">
        <title>Draft genome sequence of Rosellinia necatrix.</title>
        <authorList>
            <person name="Kanematsu S."/>
        </authorList>
    </citation>
    <scope>NUCLEOTIDE SEQUENCE [LARGE SCALE GENOMIC DNA]</scope>
    <source>
        <strain evidence="2">W97</strain>
    </source>
</reference>
<dbReference type="AlphaFoldDB" id="A0A1W2TMR7"/>